<accession>A0A369APF5</accession>
<proteinExistence type="predicted"/>
<dbReference type="Pfam" id="PF13439">
    <property type="entry name" value="Glyco_transf_4"/>
    <property type="match status" value="1"/>
</dbReference>
<evidence type="ECO:0000259" key="2">
    <source>
        <dbReference type="Pfam" id="PF13439"/>
    </source>
</evidence>
<organism evidence="3 4">
    <name type="scientific">Extensimonas vulgaris</name>
    <dbReference type="NCBI Taxonomy" id="1031594"/>
    <lineage>
        <taxon>Bacteria</taxon>
        <taxon>Pseudomonadati</taxon>
        <taxon>Pseudomonadota</taxon>
        <taxon>Betaproteobacteria</taxon>
        <taxon>Burkholderiales</taxon>
        <taxon>Comamonadaceae</taxon>
        <taxon>Extensimonas</taxon>
    </lineage>
</organism>
<feature type="domain" description="Glycosyl transferase family 1" evidence="1">
    <location>
        <begin position="188"/>
        <end position="346"/>
    </location>
</feature>
<dbReference type="OrthoDB" id="832722at2"/>
<keyword evidence="4" id="KW-1185">Reference proteome</keyword>
<keyword evidence="3" id="KW-0808">Transferase</keyword>
<gene>
    <name evidence="3" type="ORF">DFR45_102397</name>
</gene>
<evidence type="ECO:0000259" key="1">
    <source>
        <dbReference type="Pfam" id="PF00534"/>
    </source>
</evidence>
<reference evidence="3 4" key="1">
    <citation type="submission" date="2018-07" db="EMBL/GenBank/DDBJ databases">
        <title>Genomic Encyclopedia of Type Strains, Phase IV (KMG-IV): sequencing the most valuable type-strain genomes for metagenomic binning, comparative biology and taxonomic classification.</title>
        <authorList>
            <person name="Goeker M."/>
        </authorList>
    </citation>
    <scope>NUCLEOTIDE SEQUENCE [LARGE SCALE GENOMIC DNA]</scope>
    <source>
        <strain evidence="3 4">DSM 100911</strain>
    </source>
</reference>
<comment type="caution">
    <text evidence="3">The sequence shown here is derived from an EMBL/GenBank/DDBJ whole genome shotgun (WGS) entry which is preliminary data.</text>
</comment>
<dbReference type="PANTHER" id="PTHR12526">
    <property type="entry name" value="GLYCOSYLTRANSFERASE"/>
    <property type="match status" value="1"/>
</dbReference>
<dbReference type="SUPFAM" id="SSF53756">
    <property type="entry name" value="UDP-Glycosyltransferase/glycogen phosphorylase"/>
    <property type="match status" value="1"/>
</dbReference>
<dbReference type="InterPro" id="IPR028098">
    <property type="entry name" value="Glyco_trans_4-like_N"/>
</dbReference>
<dbReference type="AlphaFoldDB" id="A0A369APF5"/>
<dbReference type="GO" id="GO:0016757">
    <property type="term" value="F:glycosyltransferase activity"/>
    <property type="evidence" value="ECO:0007669"/>
    <property type="project" value="UniProtKB-ARBA"/>
</dbReference>
<evidence type="ECO:0000313" key="3">
    <source>
        <dbReference type="EMBL" id="RCX10995.1"/>
    </source>
</evidence>
<dbReference type="PANTHER" id="PTHR12526:SF630">
    <property type="entry name" value="GLYCOSYLTRANSFERASE"/>
    <property type="match status" value="1"/>
</dbReference>
<dbReference type="Proteomes" id="UP000252174">
    <property type="component" value="Unassembled WGS sequence"/>
</dbReference>
<dbReference type="Gene3D" id="3.40.50.2000">
    <property type="entry name" value="Glycogen Phosphorylase B"/>
    <property type="match status" value="2"/>
</dbReference>
<dbReference type="Pfam" id="PF00534">
    <property type="entry name" value="Glycos_transf_1"/>
    <property type="match status" value="1"/>
</dbReference>
<evidence type="ECO:0000313" key="4">
    <source>
        <dbReference type="Proteomes" id="UP000252174"/>
    </source>
</evidence>
<protein>
    <submittedName>
        <fullName evidence="3">Glycosyltransferase involved in cell wall biosynthesis</fullName>
    </submittedName>
</protein>
<dbReference type="EMBL" id="QPJU01000002">
    <property type="protein sequence ID" value="RCX10995.1"/>
    <property type="molecule type" value="Genomic_DNA"/>
</dbReference>
<dbReference type="RefSeq" id="WP_114482557.1">
    <property type="nucleotide sequence ID" value="NZ_QPJU01000002.1"/>
</dbReference>
<feature type="domain" description="Glycosyltransferase subfamily 4-like N-terminal" evidence="2">
    <location>
        <begin position="27"/>
        <end position="182"/>
    </location>
</feature>
<sequence>MKHSLPSDSPAASRPLRVLHFVSGGFSGATQVAIDLCGEFPGQETLLVLRRRASIDPTERVAALRAKGLQVEVVPRWAHIVTILALARLCRQWKPDVLVAHGFSEHLWGRYAGLLAGVPQLIHVEHNVRERYRLGRLRQSLWLAQRTACIVGVSQAVRDELVRLGHPAERCVAILNGIDLSRFPPGLPWAQREDAIVMPARFAQQKDHATLIRATALLAQQGLRPTVYLAGEGKASWRGKAQALARELGVDAQVRFLGHVADLPALLARVKLCVLSTHYEGLGLGLIEGMASGCCGIGSDVEGVREVLTHGETGFLVPHADAQALAQTLHAALRDHAGTARIAAAGQAHARATFDRQRMRQQYLDLFMRVGKGQAALTP</sequence>
<name>A0A369APF5_9BURK</name>
<dbReference type="InterPro" id="IPR001296">
    <property type="entry name" value="Glyco_trans_1"/>
</dbReference>